<reference evidence="3" key="1">
    <citation type="submission" date="2018-11" db="EMBL/GenBank/DDBJ databases">
        <title>Complete genome sequence of Paenibacillus sp. ML311-T8.</title>
        <authorList>
            <person name="Nam Y.-D."/>
            <person name="Kang J."/>
            <person name="Chung W.-H."/>
            <person name="Park Y.S."/>
        </authorList>
    </citation>
    <scope>NUCLEOTIDE SEQUENCE [LARGE SCALE GENOMIC DNA]</scope>
    <source>
        <strain evidence="3">ML311-T8</strain>
    </source>
</reference>
<sequence length="313" mass="35294">MTLLLFFFLNSLVYAEESSSFLKRYNISINDAIVEGEKLNIMEEEYFIVAQRVNNNTMLTAASDLSYIYGESKLASLDKEINLLISELNSTEALMNKSKEKEVKYIMELDSKYRSIVSNIENKRQARKVWMEQTKLNNTVPVKNADQDKSKMNALSNLVDEQRDKYHRAITYSDLGEITNFKSPLEIPVIVTSPFGVRMDPLTNSIMKFHKGLDMHAPLDTSVLAAFNGYVEEASQNSQIGNYVIIDHGNGIKTLYGHLNSYHVVKGQKVTQYEIIAKSGNSGTETTGPHLHFGVFINGNAVDPEVFINQINS</sequence>
<evidence type="ECO:0000313" key="2">
    <source>
        <dbReference type="EMBL" id="QGQ98836.1"/>
    </source>
</evidence>
<dbReference type="AlphaFoldDB" id="A0A6B8RU73"/>
<keyword evidence="3" id="KW-1185">Reference proteome</keyword>
<dbReference type="PANTHER" id="PTHR21666:SF270">
    <property type="entry name" value="MUREIN HYDROLASE ACTIVATOR ENVC"/>
    <property type="match status" value="1"/>
</dbReference>
<dbReference type="Proteomes" id="UP000426246">
    <property type="component" value="Chromosome"/>
</dbReference>
<organism evidence="2 3">
    <name type="scientific">Paenibacillus psychroresistens</name>
    <dbReference type="NCBI Taxonomy" id="1778678"/>
    <lineage>
        <taxon>Bacteria</taxon>
        <taxon>Bacillati</taxon>
        <taxon>Bacillota</taxon>
        <taxon>Bacilli</taxon>
        <taxon>Bacillales</taxon>
        <taxon>Paenibacillaceae</taxon>
        <taxon>Paenibacillus</taxon>
    </lineage>
</organism>
<gene>
    <name evidence="2" type="ORF">EHS13_30130</name>
</gene>
<proteinExistence type="predicted"/>
<feature type="domain" description="M23ase beta-sheet core" evidence="1">
    <location>
        <begin position="208"/>
        <end position="304"/>
    </location>
</feature>
<name>A0A6B8RU73_9BACL</name>
<dbReference type="CDD" id="cd12797">
    <property type="entry name" value="M23_peptidase"/>
    <property type="match status" value="1"/>
</dbReference>
<accession>A0A6B8RU73</accession>
<dbReference type="InterPro" id="IPR050570">
    <property type="entry name" value="Cell_wall_metabolism_enzyme"/>
</dbReference>
<dbReference type="KEGG" id="ppsc:EHS13_30130"/>
<evidence type="ECO:0000259" key="1">
    <source>
        <dbReference type="Pfam" id="PF01551"/>
    </source>
</evidence>
<dbReference type="EMBL" id="CP034235">
    <property type="protein sequence ID" value="QGQ98836.1"/>
    <property type="molecule type" value="Genomic_DNA"/>
</dbReference>
<dbReference type="Pfam" id="PF01551">
    <property type="entry name" value="Peptidase_M23"/>
    <property type="match status" value="1"/>
</dbReference>
<dbReference type="InterPro" id="IPR016047">
    <property type="entry name" value="M23ase_b-sheet_dom"/>
</dbReference>
<dbReference type="PANTHER" id="PTHR21666">
    <property type="entry name" value="PEPTIDASE-RELATED"/>
    <property type="match status" value="1"/>
</dbReference>
<dbReference type="InterPro" id="IPR011055">
    <property type="entry name" value="Dup_hybrid_motif"/>
</dbReference>
<evidence type="ECO:0000313" key="3">
    <source>
        <dbReference type="Proteomes" id="UP000426246"/>
    </source>
</evidence>
<dbReference type="GO" id="GO:0004222">
    <property type="term" value="F:metalloendopeptidase activity"/>
    <property type="evidence" value="ECO:0007669"/>
    <property type="project" value="TreeGrafter"/>
</dbReference>
<dbReference type="SUPFAM" id="SSF51261">
    <property type="entry name" value="Duplicated hybrid motif"/>
    <property type="match status" value="1"/>
</dbReference>
<protein>
    <submittedName>
        <fullName evidence="2">M23 family metallopeptidase</fullName>
    </submittedName>
</protein>
<dbReference type="Gene3D" id="2.70.70.10">
    <property type="entry name" value="Glucose Permease (Domain IIA)"/>
    <property type="match status" value="1"/>
</dbReference>